<reference evidence="2 3" key="1">
    <citation type="submission" date="2017-07" db="EMBL/GenBank/DDBJ databases">
        <title>Sandarakinorhabdus cyanobacteriorum sp. nov., a novel bacterium isolated from cyanobacterial aggregates in a eutrophic lake.</title>
        <authorList>
            <person name="Cai H."/>
        </authorList>
    </citation>
    <scope>NUCLEOTIDE SEQUENCE [LARGE SCALE GENOMIC DNA]</scope>
    <source>
        <strain evidence="2 3">TH057</strain>
    </source>
</reference>
<keyword evidence="3" id="KW-1185">Reference proteome</keyword>
<organism evidence="2 3">
    <name type="scientific">Sandarakinorhabdus cyanobacteriorum</name>
    <dbReference type="NCBI Taxonomy" id="1981098"/>
    <lineage>
        <taxon>Bacteria</taxon>
        <taxon>Pseudomonadati</taxon>
        <taxon>Pseudomonadota</taxon>
        <taxon>Alphaproteobacteria</taxon>
        <taxon>Sphingomonadales</taxon>
        <taxon>Sphingosinicellaceae</taxon>
        <taxon>Sandarakinorhabdus</taxon>
    </lineage>
</organism>
<dbReference type="Proteomes" id="UP000216991">
    <property type="component" value="Unassembled WGS sequence"/>
</dbReference>
<comment type="caution">
    <text evidence="2">The sequence shown here is derived from an EMBL/GenBank/DDBJ whole genome shotgun (WGS) entry which is preliminary data.</text>
</comment>
<evidence type="ECO:0008006" key="4">
    <source>
        <dbReference type="Google" id="ProtNLM"/>
    </source>
</evidence>
<protein>
    <recommendedName>
        <fullName evidence="4">Cyclodeaminase/cyclohydrolase domain-containing protein</fullName>
    </recommendedName>
</protein>
<accession>A0A255Y640</accession>
<keyword evidence="1" id="KW-0732">Signal</keyword>
<dbReference type="AlphaFoldDB" id="A0A255Y640"/>
<evidence type="ECO:0000313" key="2">
    <source>
        <dbReference type="EMBL" id="OYQ24717.1"/>
    </source>
</evidence>
<evidence type="ECO:0000313" key="3">
    <source>
        <dbReference type="Proteomes" id="UP000216991"/>
    </source>
</evidence>
<name>A0A255Y640_9SPHN</name>
<feature type="chain" id="PRO_5012287612" description="Cyclodeaminase/cyclohydrolase domain-containing protein" evidence="1">
    <location>
        <begin position="18"/>
        <end position="123"/>
    </location>
</feature>
<sequence>MSLPLPALLNAVATALANEVAPALQLLGQPEAPDANYAGGTAGTAAMILMLAAAEAAHGPAREAAAADAARPLLGEAATGRDARHAALGAALATGNRAALALLIAEAEAAYAALGLPPPVPVT</sequence>
<proteinExistence type="predicted"/>
<dbReference type="RefSeq" id="WP_094475011.1">
    <property type="nucleotide sequence ID" value="NZ_NOXT01000124.1"/>
</dbReference>
<dbReference type="EMBL" id="NOXT01000124">
    <property type="protein sequence ID" value="OYQ24717.1"/>
    <property type="molecule type" value="Genomic_DNA"/>
</dbReference>
<evidence type="ECO:0000256" key="1">
    <source>
        <dbReference type="SAM" id="SignalP"/>
    </source>
</evidence>
<feature type="signal peptide" evidence="1">
    <location>
        <begin position="1"/>
        <end position="17"/>
    </location>
</feature>
<gene>
    <name evidence="2" type="ORF">CHU93_15265</name>
</gene>